<accession>A0A7J6KIR6</accession>
<keyword evidence="2" id="KW-1185">Reference proteome</keyword>
<reference evidence="1 2" key="1">
    <citation type="submission" date="2020-04" db="EMBL/GenBank/DDBJ databases">
        <title>Perkinsus chesapeaki whole genome sequence.</title>
        <authorList>
            <person name="Bogema D.R."/>
        </authorList>
    </citation>
    <scope>NUCLEOTIDE SEQUENCE [LARGE SCALE GENOMIC DNA]</scope>
    <source>
        <strain evidence="1">ATCC PRA-425</strain>
    </source>
</reference>
<organism evidence="1 2">
    <name type="scientific">Perkinsus chesapeaki</name>
    <name type="common">Clam parasite</name>
    <name type="synonym">Perkinsus andrewsi</name>
    <dbReference type="NCBI Taxonomy" id="330153"/>
    <lineage>
        <taxon>Eukaryota</taxon>
        <taxon>Sar</taxon>
        <taxon>Alveolata</taxon>
        <taxon>Perkinsozoa</taxon>
        <taxon>Perkinsea</taxon>
        <taxon>Perkinsida</taxon>
        <taxon>Perkinsidae</taxon>
        <taxon>Perkinsus</taxon>
    </lineage>
</organism>
<dbReference type="AlphaFoldDB" id="A0A7J6KIR6"/>
<dbReference type="Proteomes" id="UP000591131">
    <property type="component" value="Unassembled WGS sequence"/>
</dbReference>
<gene>
    <name evidence="1" type="ORF">FOL47_005943</name>
</gene>
<feature type="non-terminal residue" evidence="1">
    <location>
        <position position="1"/>
    </location>
</feature>
<evidence type="ECO:0000313" key="2">
    <source>
        <dbReference type="Proteomes" id="UP000591131"/>
    </source>
</evidence>
<feature type="non-terminal residue" evidence="1">
    <location>
        <position position="144"/>
    </location>
</feature>
<sequence>TYDLESDLHHKEVNEQGTVIEVEPRIFADDILAIVRAADASLLSAGLAGCTEIINRWATRAELSTDPAKHEILCLTTDAELALKSLLSDTAPEEIEHVKESIKWLGVTISRNWKPQAVRALAKAKAVAAKCRRICGLGWGIQPQ</sequence>
<name>A0A7J6KIR6_PERCH</name>
<dbReference type="EMBL" id="JAAPAO010003299">
    <property type="protein sequence ID" value="KAF4646579.1"/>
    <property type="molecule type" value="Genomic_DNA"/>
</dbReference>
<evidence type="ECO:0000313" key="1">
    <source>
        <dbReference type="EMBL" id="KAF4646579.1"/>
    </source>
</evidence>
<proteinExistence type="predicted"/>
<protein>
    <submittedName>
        <fullName evidence="1">Uncharacterized protein</fullName>
    </submittedName>
</protein>
<comment type="caution">
    <text evidence="1">The sequence shown here is derived from an EMBL/GenBank/DDBJ whole genome shotgun (WGS) entry which is preliminary data.</text>
</comment>